<dbReference type="EMBL" id="JBBYHT010000010">
    <property type="protein sequence ID" value="MEL1249028.1"/>
    <property type="molecule type" value="Genomic_DNA"/>
</dbReference>
<evidence type="ECO:0000313" key="3">
    <source>
        <dbReference type="Proteomes" id="UP001393056"/>
    </source>
</evidence>
<dbReference type="PROSITE" id="PS51257">
    <property type="entry name" value="PROKAR_LIPOPROTEIN"/>
    <property type="match status" value="1"/>
</dbReference>
<comment type="caution">
    <text evidence="2">The sequence shown here is derived from an EMBL/GenBank/DDBJ whole genome shotgun (WGS) entry which is preliminary data.</text>
</comment>
<sequence>MRKKQFRILSILILITLFAFIGCNDDNLHEHKYDAEAGIKSRKISFNEFKNHTEAFDLVADVNKKQSESNSALNKIIKDTLNNFTIDTQEGLYLQYANLHSFTFPIHREEDNGKLENLVLSYQNDGSYKVKILKYDLTPQEKADLELDQLKNIQNPIITIPIENFNTNLVVNGCETITETIWVSCGHGVHNSSNVNSWPSCTSDTPPRVFTASRIKCIDAGDSTGGGEPIDDGFGSDPIPGGGGGPSDNNFPSDYPTPETNPEEYEEGISAPIKSPYLNAPRSTPCAELNKLTSNMSMQGALANLRTKTNLTRESGYSISKRDATNYNYPVACNASPNNPNEIKMPTGGTNIGGFHTHPLASATDVVPMFSDGDINWLFWVAQRNEAPRQGKVYEEFFLTLTVPQGTYAIKIKDWTKFSAFRNNKAWKNIDGASGGELYKLRHKYNKIRPNGNHNRMINAFLEILQEFDAGMGLYEANSELNGWSELVLAPDATSYNGNEPRKIPCQ</sequence>
<dbReference type="Proteomes" id="UP001393056">
    <property type="component" value="Unassembled WGS sequence"/>
</dbReference>
<accession>A0ABU9I9D0</accession>
<evidence type="ECO:0000256" key="1">
    <source>
        <dbReference type="SAM" id="MobiDB-lite"/>
    </source>
</evidence>
<name>A0ABU9I9D0_9FLAO</name>
<gene>
    <name evidence="2" type="ORF">AAEO58_13325</name>
</gene>
<proteinExistence type="predicted"/>
<feature type="region of interest" description="Disordered" evidence="1">
    <location>
        <begin position="221"/>
        <end position="267"/>
    </location>
</feature>
<organism evidence="2 3">
    <name type="scientific">Flavobacterium helocola</name>
    <dbReference type="NCBI Taxonomy" id="3139139"/>
    <lineage>
        <taxon>Bacteria</taxon>
        <taxon>Pseudomonadati</taxon>
        <taxon>Bacteroidota</taxon>
        <taxon>Flavobacteriia</taxon>
        <taxon>Flavobacteriales</taxon>
        <taxon>Flavobacteriaceae</taxon>
        <taxon>Flavobacterium</taxon>
    </lineage>
</organism>
<feature type="compositionally biased region" description="Low complexity" evidence="1">
    <location>
        <begin position="247"/>
        <end position="260"/>
    </location>
</feature>
<reference evidence="2 3" key="1">
    <citation type="submission" date="2024-04" db="EMBL/GenBank/DDBJ databases">
        <title>Flavobacterium sp. DGU41 16S ribosomal RNA gene Genome sequencing and assembly.</title>
        <authorList>
            <person name="Park S."/>
        </authorList>
    </citation>
    <scope>NUCLEOTIDE SEQUENCE [LARGE SCALE GENOMIC DNA]</scope>
    <source>
        <strain evidence="2 3">DGU41</strain>
    </source>
</reference>
<protein>
    <recommendedName>
        <fullName evidence="4">DUF4329 domain-containing protein</fullName>
    </recommendedName>
</protein>
<evidence type="ECO:0000313" key="2">
    <source>
        <dbReference type="EMBL" id="MEL1249028.1"/>
    </source>
</evidence>
<keyword evidence="3" id="KW-1185">Reference proteome</keyword>
<dbReference type="RefSeq" id="WP_341683896.1">
    <property type="nucleotide sequence ID" value="NZ_JBBYHT010000010.1"/>
</dbReference>
<evidence type="ECO:0008006" key="4">
    <source>
        <dbReference type="Google" id="ProtNLM"/>
    </source>
</evidence>